<sequence>MSEVILEAQSSFRSFELKLLCAGGETGTRTKMFVTFTDAVNPTNTSDVLSLSSGSTATGVGIQIRRDDNTAIKFGPDSTVANNVNQWKVGEYGNVEVSIPLKAGYKKTGQKVTAGTANGTATFTFSYQ</sequence>
<dbReference type="InterPro" id="IPR050263">
    <property type="entry name" value="Bact_Fimbrial_Adh_Pro"/>
</dbReference>
<proteinExistence type="inferred from homology"/>
<feature type="domain" description="Fimbrial-type adhesion" evidence="4">
    <location>
        <begin position="14"/>
        <end position="128"/>
    </location>
</feature>
<comment type="subcellular location">
    <subcellularLocation>
        <location evidence="1">Fimbrium</location>
    </subcellularLocation>
</comment>
<dbReference type="Proteomes" id="UP000238390">
    <property type="component" value="Chromosome"/>
</dbReference>
<dbReference type="InterPro" id="IPR000259">
    <property type="entry name" value="Adhesion_dom_fimbrial"/>
</dbReference>
<dbReference type="SUPFAM" id="SSF49401">
    <property type="entry name" value="Bacterial adhesins"/>
    <property type="match status" value="1"/>
</dbReference>
<keyword evidence="3" id="KW-0281">Fimbrium</keyword>
<dbReference type="Pfam" id="PF00419">
    <property type="entry name" value="Fimbrial"/>
    <property type="match status" value="1"/>
</dbReference>
<comment type="similarity">
    <text evidence="2">Belongs to the fimbrial protein family.</text>
</comment>
<evidence type="ECO:0000259" key="4">
    <source>
        <dbReference type="Pfam" id="PF00419"/>
    </source>
</evidence>
<protein>
    <submittedName>
        <fullName evidence="5">Fimbrial family protein</fullName>
    </submittedName>
</protein>
<dbReference type="InterPro" id="IPR008966">
    <property type="entry name" value="Adhesion_dom_sf"/>
</dbReference>
<gene>
    <name evidence="5" type="ORF">CSB93_3909</name>
</gene>
<dbReference type="PANTHER" id="PTHR33420">
    <property type="entry name" value="FIMBRIAL SUBUNIT ELFA-RELATED"/>
    <property type="match status" value="1"/>
</dbReference>
<dbReference type="PANTHER" id="PTHR33420:SF14">
    <property type="entry name" value="TYPE 1 FIMBRIN D-MANNOSE SPECIFIC ADHESIN"/>
    <property type="match status" value="1"/>
</dbReference>
<dbReference type="InterPro" id="IPR036937">
    <property type="entry name" value="Adhesion_dom_fimbrial_sf"/>
</dbReference>
<evidence type="ECO:0000256" key="2">
    <source>
        <dbReference type="ARBA" id="ARBA00006671"/>
    </source>
</evidence>
<keyword evidence="6" id="KW-1185">Reference proteome</keyword>
<dbReference type="GO" id="GO:0009289">
    <property type="term" value="C:pilus"/>
    <property type="evidence" value="ECO:0007669"/>
    <property type="project" value="UniProtKB-SubCell"/>
</dbReference>
<dbReference type="AlphaFoldDB" id="A0A2R3IZQ0"/>
<accession>A0A2R3IZQ0</accession>
<evidence type="ECO:0000313" key="6">
    <source>
        <dbReference type="Proteomes" id="UP000238390"/>
    </source>
</evidence>
<dbReference type="EMBL" id="CP027169">
    <property type="protein sequence ID" value="AVK07389.1"/>
    <property type="molecule type" value="Genomic_DNA"/>
</dbReference>
<evidence type="ECO:0000313" key="5">
    <source>
        <dbReference type="EMBL" id="AVK07389.1"/>
    </source>
</evidence>
<organism evidence="5 6">
    <name type="scientific">Pseudomonas paraeruginosa</name>
    <dbReference type="NCBI Taxonomy" id="2994495"/>
    <lineage>
        <taxon>Bacteria</taxon>
        <taxon>Pseudomonadati</taxon>
        <taxon>Pseudomonadota</taxon>
        <taxon>Gammaproteobacteria</taxon>
        <taxon>Pseudomonadales</taxon>
        <taxon>Pseudomonadaceae</taxon>
        <taxon>Pseudomonas</taxon>
    </lineage>
</organism>
<name>A0A2R3IZQ0_9PSED</name>
<dbReference type="Gene3D" id="2.60.40.1090">
    <property type="entry name" value="Fimbrial-type adhesion domain"/>
    <property type="match status" value="1"/>
</dbReference>
<evidence type="ECO:0000256" key="3">
    <source>
        <dbReference type="ARBA" id="ARBA00023263"/>
    </source>
</evidence>
<dbReference type="GO" id="GO:0043709">
    <property type="term" value="P:cell adhesion involved in single-species biofilm formation"/>
    <property type="evidence" value="ECO:0007669"/>
    <property type="project" value="TreeGrafter"/>
</dbReference>
<reference evidence="5 6" key="1">
    <citation type="submission" date="2018-02" db="EMBL/GenBank/DDBJ databases">
        <title>FDA/CDC Antimicrobial Resistant Isolate Bank Genome Sequencing.</title>
        <authorList>
            <person name="Benahmed F.H."/>
            <person name="Lutgring J.D."/>
            <person name="Yoo B."/>
            <person name="Machado M."/>
            <person name="Brown A."/>
            <person name="McAllister G."/>
            <person name="Perry A."/>
            <person name="Halpin A.L."/>
            <person name="Vavikolanu K."/>
            <person name="Ott S."/>
            <person name="Zhao X."/>
            <person name="Tallon L.J."/>
            <person name="Sadzewicz L."/>
            <person name="Aluvathingal J."/>
            <person name="Nadendla S."/>
            <person name="Voskania-kordi A."/>
            <person name="Simonyan V."/>
            <person name="Patel J."/>
            <person name="Shawar R.M."/>
        </authorList>
    </citation>
    <scope>NUCLEOTIDE SEQUENCE [LARGE SCALE GENOMIC DNA]</scope>
    <source>
        <strain evidence="5 6">AR_0356</strain>
    </source>
</reference>
<evidence type="ECO:0000256" key="1">
    <source>
        <dbReference type="ARBA" id="ARBA00004561"/>
    </source>
</evidence>